<dbReference type="AlphaFoldDB" id="V6U4N0"/>
<dbReference type="SUPFAM" id="SSF57184">
    <property type="entry name" value="Growth factor receptor domain"/>
    <property type="match status" value="3"/>
</dbReference>
<dbReference type="PANTHER" id="PTHR23275">
    <property type="entry name" value="CABRIOLET.-RELATED"/>
    <property type="match status" value="1"/>
</dbReference>
<feature type="signal peptide" evidence="1">
    <location>
        <begin position="1"/>
        <end position="18"/>
    </location>
</feature>
<feature type="domain" description="EGF-like" evidence="2">
    <location>
        <begin position="15"/>
        <end position="52"/>
    </location>
</feature>
<evidence type="ECO:0000313" key="4">
    <source>
        <dbReference type="Proteomes" id="UP000018040"/>
    </source>
</evidence>
<evidence type="ECO:0000256" key="1">
    <source>
        <dbReference type="SAM" id="SignalP"/>
    </source>
</evidence>
<evidence type="ECO:0000259" key="2">
    <source>
        <dbReference type="SMART" id="SM00181"/>
    </source>
</evidence>
<feature type="domain" description="EGF-like" evidence="2">
    <location>
        <begin position="354"/>
        <end position="390"/>
    </location>
</feature>
<dbReference type="Proteomes" id="UP000018040">
    <property type="component" value="Unassembled WGS sequence"/>
</dbReference>
<dbReference type="SMART" id="SM00261">
    <property type="entry name" value="FU"/>
    <property type="match status" value="6"/>
</dbReference>
<dbReference type="PANTHER" id="PTHR23275:SF100">
    <property type="entry name" value="EGF-LIKE DOMAIN-CONTAINING PROTEIN"/>
    <property type="match status" value="1"/>
</dbReference>
<dbReference type="InterPro" id="IPR000742">
    <property type="entry name" value="EGF"/>
</dbReference>
<dbReference type="Pfam" id="PF03302">
    <property type="entry name" value="VSP"/>
    <property type="match status" value="1"/>
</dbReference>
<dbReference type="InterPro" id="IPR006212">
    <property type="entry name" value="Furin_repeat"/>
</dbReference>
<dbReference type="VEuPathDB" id="GiardiaDB:GL50803_00d115797"/>
<proteinExistence type="predicted"/>
<sequence>MLLAIYFAVGALAAACKASDNNCENDQCDTVGETEICTQCKATYVPSNGKCVEATSASNCKNAEGTSQGNQVCGKCEGATFMYKGGCYEGSNALGQAICQAAGVDGVCETCNADNGYFKNPGAAATVDSCISCGDVTGVTTGADSNTKTYKGVANCAKCDAPESLQTSGTAVATCTECNVDLYLKTDSGTTSCVASNECTSGFFPMTDTTDSKKLCTKCDATGKGGVADCTACVPRTDDPTKAKCTACGNSKVPNADGSACVAPAPSACPIEGCKTCSTDKKACEECNTDNYLTPTGQCIADCTALSGYYGATEGSKKVCKRCEVENCGACNEQGKCKTCKDGFYADSAGACQKCDASCKTCYGSATDCLACDAGKIMSYTTSDTTGRCISQCTQASGAGNCETCGLTIEGAAYCSKCSQGNEYPQNGVCATKARAAPTCKDGTVENGICKVCADGFFKINGGCYSASRLPGSTVCTKAASTGGTCQTYSGEGYSIDGSGNLVECPANCGECSSSTACTTCMPGYALSGSACAKCHESCATCSGAAETCTACANGYYKVGSTTGPCTSCESNNGSVTGVRGCASCAVSTGSTGPVLCYLMKDSTTGGNDPNLSSGAIAGISVAVIAVVGDLVDSDRNAGTCIADASDRERCRCAALSAEVGPRRPPVQTRAYASCRQAAEWWVR</sequence>
<dbReference type="InterPro" id="IPR005127">
    <property type="entry name" value="Giardia_VSP"/>
</dbReference>
<protein>
    <submittedName>
        <fullName evidence="3">Variant-specific surface protein</fullName>
    </submittedName>
</protein>
<feature type="domain" description="EGF-like" evidence="2">
    <location>
        <begin position="504"/>
        <end position="533"/>
    </location>
</feature>
<feature type="chain" id="PRO_5004752190" evidence="1">
    <location>
        <begin position="19"/>
        <end position="684"/>
    </location>
</feature>
<keyword evidence="1" id="KW-0732">Signal</keyword>
<dbReference type="SMART" id="SM00181">
    <property type="entry name" value="EGF"/>
    <property type="match status" value="4"/>
</dbReference>
<dbReference type="InterPro" id="IPR052798">
    <property type="entry name" value="Giardia_VSA"/>
</dbReference>
<dbReference type="EMBL" id="AHHH01000028">
    <property type="protein sequence ID" value="ESU44185.1"/>
    <property type="molecule type" value="Genomic_DNA"/>
</dbReference>
<reference evidence="3 4" key="2">
    <citation type="journal article" date="2013" name="Genome Biol. Evol.">
        <title>Genome sequencing of Giardia lamblia genotypes A2 and B isolates (DH and GS) and comparative analysis with the genomes of genotypes A1 and E (WB and Pig).</title>
        <authorList>
            <person name="Adam R.D."/>
            <person name="Dahlstrom E.W."/>
            <person name="Martens C.A."/>
            <person name="Bruno D.P."/>
            <person name="Barbian K.D."/>
            <person name="Ricklefs S.M."/>
            <person name="Hernandez M.M."/>
            <person name="Narla N.P."/>
            <person name="Patel R.B."/>
            <person name="Porcella S.F."/>
            <person name="Nash T.E."/>
        </authorList>
    </citation>
    <scope>NUCLEOTIDE SEQUENCE [LARGE SCALE GENOMIC DNA]</scope>
    <source>
        <strain evidence="3 4">GS</strain>
    </source>
</reference>
<organism evidence="3 4">
    <name type="scientific">Giardia intestinalis</name>
    <name type="common">Giardia lamblia</name>
    <dbReference type="NCBI Taxonomy" id="5741"/>
    <lineage>
        <taxon>Eukaryota</taxon>
        <taxon>Metamonada</taxon>
        <taxon>Diplomonadida</taxon>
        <taxon>Hexamitidae</taxon>
        <taxon>Giardiinae</taxon>
        <taxon>Giardia</taxon>
    </lineage>
</organism>
<feature type="domain" description="EGF-like" evidence="2">
    <location>
        <begin position="322"/>
        <end position="353"/>
    </location>
</feature>
<dbReference type="VEuPathDB" id="GiardiaDB:QR46_4753"/>
<accession>V6U4N0</accession>
<dbReference type="VEuPathDB" id="GiardiaDB:GL50581_3401"/>
<comment type="caution">
    <text evidence="3">The sequence shown here is derived from an EMBL/GenBank/DDBJ whole genome shotgun (WGS) entry which is preliminary data.</text>
</comment>
<dbReference type="Gene3D" id="2.10.220.10">
    <property type="entry name" value="Hormone Receptor, Insulin-like Growth Factor Receptor 1, Chain A, domain 2"/>
    <property type="match status" value="1"/>
</dbReference>
<name>V6U4N0_GIAIN</name>
<dbReference type="InterPro" id="IPR009030">
    <property type="entry name" value="Growth_fac_rcpt_cys_sf"/>
</dbReference>
<dbReference type="VEuPathDB" id="GiardiaDB:DHA2_150893"/>
<reference evidence="4" key="1">
    <citation type="submission" date="2012-02" db="EMBL/GenBank/DDBJ databases">
        <title>Genome sequencing of Giardia lamblia Genotypes A2 and B isolates (DH and GS) and comparative analysis with the genomes of Genotypes A1 and E (WB and Pig).</title>
        <authorList>
            <person name="Adam R."/>
            <person name="Dahlstrom E."/>
            <person name="Martens C."/>
            <person name="Bruno D."/>
            <person name="Barbian K."/>
            <person name="Porcella S.F."/>
            <person name="Nash T."/>
        </authorList>
    </citation>
    <scope>NUCLEOTIDE SEQUENCE</scope>
    <source>
        <strain evidence="4">GS</strain>
    </source>
</reference>
<gene>
    <name evidence="3" type="ORF">GSB_151726</name>
</gene>
<evidence type="ECO:0000313" key="3">
    <source>
        <dbReference type="EMBL" id="ESU44185.1"/>
    </source>
</evidence>